<feature type="signal peptide" evidence="2">
    <location>
        <begin position="1"/>
        <end position="22"/>
    </location>
</feature>
<organism evidence="3">
    <name type="scientific">Candidatus Thiocaldithrix dubininis</name>
    <dbReference type="NCBI Taxonomy" id="3080823"/>
    <lineage>
        <taxon>Bacteria</taxon>
        <taxon>Pseudomonadati</taxon>
        <taxon>Pseudomonadota</taxon>
        <taxon>Gammaproteobacteria</taxon>
        <taxon>Thiotrichales</taxon>
        <taxon>Thiotrichaceae</taxon>
        <taxon>Candidatus Thiocaldithrix</taxon>
    </lineage>
</organism>
<dbReference type="KEGG" id="tdu:QJT80_02270"/>
<sequence length="368" mass="39894">MKKLIASLGLGVVAIAPSQAWSGGNMANSMPNGSPNMNTGGHFGGGGHHSFSGGSNYYGGGSHSFGGANGHSGGGGSWHGGANGHSGGGSWHGGANGHSGGGSWHGNNQHNGGWSNYSGGRGHQGAGHNFNGGNYNFSQHGYQRGGRSGTNVYIGNHGFGIQRGRNYIGFGGGSYHQPGVSVAVQRGRVGVNYQANRYVNYGYSQRYVAPRPVVQYRPVYRPIVHRPVVQYRPIVHRPVVQYRPVVHRPVVQQRPYIPAKQWQRPVVNYVKHYSQRTYEAPNAYWSRVKSGGGCPSSHCYGGNKIQITWYSRPTYRPYYAPRPVAKPQYAAVKGWQRSARVNSHCYKPKPVQRIVKAHKPVCTLTCRS</sequence>
<accession>A0AA95KKV4</accession>
<feature type="region of interest" description="Disordered" evidence="1">
    <location>
        <begin position="70"/>
        <end position="130"/>
    </location>
</feature>
<dbReference type="EMBL" id="CP124755">
    <property type="protein sequence ID" value="WGZ91308.1"/>
    <property type="molecule type" value="Genomic_DNA"/>
</dbReference>
<feature type="compositionally biased region" description="Gly residues" evidence="1">
    <location>
        <begin position="70"/>
        <end position="104"/>
    </location>
</feature>
<dbReference type="AlphaFoldDB" id="A0AA95KKV4"/>
<keyword evidence="2" id="KW-0732">Signal</keyword>
<evidence type="ECO:0000256" key="1">
    <source>
        <dbReference type="SAM" id="MobiDB-lite"/>
    </source>
</evidence>
<feature type="compositionally biased region" description="Low complexity" evidence="1">
    <location>
        <begin position="105"/>
        <end position="116"/>
    </location>
</feature>
<evidence type="ECO:0000313" key="3">
    <source>
        <dbReference type="EMBL" id="WGZ91308.1"/>
    </source>
</evidence>
<reference evidence="3" key="1">
    <citation type="journal article" date="2023" name="Int. J. Mol. Sci.">
        <title>Metagenomics Revealed a New Genus 'Candidatus Thiocaldithrix dubininis' gen. nov., sp. nov. and a New Species 'Candidatus Thiothrix putei' sp. nov. in the Family Thiotrichaceae, Some Members of Which Have Traits of Both Na+- and H+-Motive Energetics.</title>
        <authorList>
            <person name="Ravin N.V."/>
            <person name="Muntyan M.S."/>
            <person name="Smolyakov D.D."/>
            <person name="Rudenko T.S."/>
            <person name="Beletsky A.V."/>
            <person name="Mardanov A.V."/>
            <person name="Grabovich M.Y."/>
        </authorList>
    </citation>
    <scope>NUCLEOTIDE SEQUENCE</scope>
    <source>
        <strain evidence="3">GKL-01</strain>
    </source>
</reference>
<feature type="region of interest" description="Disordered" evidence="1">
    <location>
        <begin position="26"/>
        <end position="46"/>
    </location>
</feature>
<evidence type="ECO:0000256" key="2">
    <source>
        <dbReference type="SAM" id="SignalP"/>
    </source>
</evidence>
<feature type="compositionally biased region" description="Polar residues" evidence="1">
    <location>
        <begin position="26"/>
        <end position="39"/>
    </location>
</feature>
<proteinExistence type="predicted"/>
<name>A0AA95KKV4_9GAMM</name>
<protein>
    <submittedName>
        <fullName evidence="3">Uncharacterized protein</fullName>
    </submittedName>
</protein>
<gene>
    <name evidence="3" type="ORF">QJT80_02270</name>
</gene>
<dbReference type="Proteomes" id="UP001300672">
    <property type="component" value="Chromosome"/>
</dbReference>
<reference evidence="3" key="2">
    <citation type="submission" date="2023-04" db="EMBL/GenBank/DDBJ databases">
        <authorList>
            <person name="Beletskiy A.V."/>
            <person name="Mardanov A.V."/>
            <person name="Ravin N.V."/>
        </authorList>
    </citation>
    <scope>NUCLEOTIDE SEQUENCE</scope>
    <source>
        <strain evidence="3">GKL-01</strain>
    </source>
</reference>
<feature type="chain" id="PRO_5041655256" evidence="2">
    <location>
        <begin position="23"/>
        <end position="368"/>
    </location>
</feature>